<evidence type="ECO:0000256" key="5">
    <source>
        <dbReference type="SAM" id="Phobius"/>
    </source>
</evidence>
<evidence type="ECO:0008006" key="8">
    <source>
        <dbReference type="Google" id="ProtNLM"/>
    </source>
</evidence>
<evidence type="ECO:0000256" key="4">
    <source>
        <dbReference type="ARBA" id="ARBA00023136"/>
    </source>
</evidence>
<feature type="transmembrane region" description="Helical" evidence="5">
    <location>
        <begin position="94"/>
        <end position="112"/>
    </location>
</feature>
<evidence type="ECO:0000313" key="6">
    <source>
        <dbReference type="EMBL" id="GHO56860.1"/>
    </source>
</evidence>
<name>A0ABQ3UWZ2_9CHLR</name>
<reference evidence="6 7" key="1">
    <citation type="journal article" date="2021" name="Int. J. Syst. Evol. Microbiol.">
        <title>Reticulibacter mediterranei gen. nov., sp. nov., within the new family Reticulibacteraceae fam. nov., and Ktedonospora formicarum gen. nov., sp. nov., Ktedonobacter robiniae sp. nov., Dictyobacter formicarum sp. nov. and Dictyobacter arantiisoli sp. nov., belonging to the class Ktedonobacteria.</title>
        <authorList>
            <person name="Yabe S."/>
            <person name="Zheng Y."/>
            <person name="Wang C.M."/>
            <person name="Sakai Y."/>
            <person name="Abe K."/>
            <person name="Yokota A."/>
            <person name="Donadio S."/>
            <person name="Cavaletti L."/>
            <person name="Monciardini P."/>
        </authorList>
    </citation>
    <scope>NUCLEOTIDE SEQUENCE [LARGE SCALE GENOMIC DNA]</scope>
    <source>
        <strain evidence="6 7">SOSP1-30</strain>
    </source>
</reference>
<sequence>MSFETTSLVVNLLGIVLGIFFLFAGARKLYGWEWAKKSYLEHFPLWVYYVSAVVEVISGIGLILPPLRFAAALLQIVLILCVSLHPWHHVKAKTIILPVTTTALLLLLMWLARP</sequence>
<keyword evidence="2 5" id="KW-0812">Transmembrane</keyword>
<keyword evidence="7" id="KW-1185">Reference proteome</keyword>
<comment type="caution">
    <text evidence="6">The sequence shown here is derived from an EMBL/GenBank/DDBJ whole genome shotgun (WGS) entry which is preliminary data.</text>
</comment>
<dbReference type="RefSeq" id="WP_201373313.1">
    <property type="nucleotide sequence ID" value="NZ_BNJG01000002.1"/>
</dbReference>
<organism evidence="6 7">
    <name type="scientific">Ktedonobacter robiniae</name>
    <dbReference type="NCBI Taxonomy" id="2778365"/>
    <lineage>
        <taxon>Bacteria</taxon>
        <taxon>Bacillati</taxon>
        <taxon>Chloroflexota</taxon>
        <taxon>Ktedonobacteria</taxon>
        <taxon>Ktedonobacterales</taxon>
        <taxon>Ktedonobacteraceae</taxon>
        <taxon>Ktedonobacter</taxon>
    </lineage>
</organism>
<protein>
    <recommendedName>
        <fullName evidence="8">DoxX family protein</fullName>
    </recommendedName>
</protein>
<gene>
    <name evidence="6" type="ORF">KSB_53350</name>
</gene>
<feature type="transmembrane region" description="Helical" evidence="5">
    <location>
        <begin position="69"/>
        <end position="87"/>
    </location>
</feature>
<evidence type="ECO:0000313" key="7">
    <source>
        <dbReference type="Proteomes" id="UP000654345"/>
    </source>
</evidence>
<proteinExistence type="predicted"/>
<feature type="transmembrane region" description="Helical" evidence="5">
    <location>
        <begin position="45"/>
        <end position="63"/>
    </location>
</feature>
<keyword evidence="3 5" id="KW-1133">Transmembrane helix</keyword>
<dbReference type="Pfam" id="PF13564">
    <property type="entry name" value="DoxX_2"/>
    <property type="match status" value="1"/>
</dbReference>
<keyword evidence="4 5" id="KW-0472">Membrane</keyword>
<dbReference type="InterPro" id="IPR032808">
    <property type="entry name" value="DoxX"/>
</dbReference>
<evidence type="ECO:0000256" key="3">
    <source>
        <dbReference type="ARBA" id="ARBA00022989"/>
    </source>
</evidence>
<evidence type="ECO:0000256" key="2">
    <source>
        <dbReference type="ARBA" id="ARBA00022692"/>
    </source>
</evidence>
<dbReference type="EMBL" id="BNJG01000002">
    <property type="protein sequence ID" value="GHO56860.1"/>
    <property type="molecule type" value="Genomic_DNA"/>
</dbReference>
<dbReference type="Proteomes" id="UP000654345">
    <property type="component" value="Unassembled WGS sequence"/>
</dbReference>
<comment type="subcellular location">
    <subcellularLocation>
        <location evidence="1">Membrane</location>
        <topology evidence="1">Multi-pass membrane protein</topology>
    </subcellularLocation>
</comment>
<accession>A0ABQ3UWZ2</accession>
<feature type="transmembrane region" description="Helical" evidence="5">
    <location>
        <begin position="6"/>
        <end position="24"/>
    </location>
</feature>
<evidence type="ECO:0000256" key="1">
    <source>
        <dbReference type="ARBA" id="ARBA00004141"/>
    </source>
</evidence>